<feature type="region of interest" description="Disordered" evidence="1">
    <location>
        <begin position="64"/>
        <end position="232"/>
    </location>
</feature>
<reference evidence="2 3" key="1">
    <citation type="submission" date="2015-04" db="EMBL/GenBank/DDBJ databases">
        <title>Lasius niger genome sequencing.</title>
        <authorList>
            <person name="Konorov E.A."/>
            <person name="Nikitin M.A."/>
            <person name="Kirill M.V."/>
            <person name="Chang P."/>
        </authorList>
    </citation>
    <scope>NUCLEOTIDE SEQUENCE [LARGE SCALE GENOMIC DNA]</scope>
    <source>
        <tissue evidence="2">Whole</tissue>
    </source>
</reference>
<dbReference type="Proteomes" id="UP000036403">
    <property type="component" value="Unassembled WGS sequence"/>
</dbReference>
<evidence type="ECO:0000313" key="2">
    <source>
        <dbReference type="EMBL" id="KMQ81748.1"/>
    </source>
</evidence>
<evidence type="ECO:0000313" key="3">
    <source>
        <dbReference type="Proteomes" id="UP000036403"/>
    </source>
</evidence>
<protein>
    <submittedName>
        <fullName evidence="2">Uncharacterized protein</fullName>
    </submittedName>
</protein>
<feature type="non-terminal residue" evidence="2">
    <location>
        <position position="1"/>
    </location>
</feature>
<gene>
    <name evidence="2" type="ORF">RF55_25339</name>
</gene>
<comment type="caution">
    <text evidence="2">The sequence shown here is derived from an EMBL/GenBank/DDBJ whole genome shotgun (WGS) entry which is preliminary data.</text>
</comment>
<proteinExistence type="predicted"/>
<sequence length="232" mass="25546">IRKIKELSMENEKLRTEVTDARAELTRIRREDLHKSDSVKGTDKKDKAMKLEERLTFREVVSPVAGPSRELESGRSGDCATRVCPVPENKDEVSKHTSNMIENLKESRRKGRVKEKSNLGELDVATREWEPLPQGQPRTPKPRVIANVQLASPCGSGIPNKRKIGSAAKAEVESKDLPIGTKCGTDQDWSATNRKGRRRARLKADSAGSGGNLASTQPKEGDKRSNARGTGP</sequence>
<dbReference type="EMBL" id="LBMM01032113">
    <property type="protein sequence ID" value="KMQ81748.1"/>
    <property type="molecule type" value="Genomic_DNA"/>
</dbReference>
<dbReference type="PaxDb" id="67767-A0A0J7JTZ0"/>
<feature type="non-terminal residue" evidence="2">
    <location>
        <position position="232"/>
    </location>
</feature>
<feature type="compositionally biased region" description="Basic and acidic residues" evidence="1">
    <location>
        <begin position="114"/>
        <end position="130"/>
    </location>
</feature>
<dbReference type="AlphaFoldDB" id="A0A0J7JTZ0"/>
<name>A0A0J7JTZ0_LASNI</name>
<keyword evidence="3" id="KW-1185">Reference proteome</keyword>
<evidence type="ECO:0000256" key="1">
    <source>
        <dbReference type="SAM" id="MobiDB-lite"/>
    </source>
</evidence>
<feature type="region of interest" description="Disordered" evidence="1">
    <location>
        <begin position="29"/>
        <end position="50"/>
    </location>
</feature>
<organism evidence="2 3">
    <name type="scientific">Lasius niger</name>
    <name type="common">Black garden ant</name>
    <dbReference type="NCBI Taxonomy" id="67767"/>
    <lineage>
        <taxon>Eukaryota</taxon>
        <taxon>Metazoa</taxon>
        <taxon>Ecdysozoa</taxon>
        <taxon>Arthropoda</taxon>
        <taxon>Hexapoda</taxon>
        <taxon>Insecta</taxon>
        <taxon>Pterygota</taxon>
        <taxon>Neoptera</taxon>
        <taxon>Endopterygota</taxon>
        <taxon>Hymenoptera</taxon>
        <taxon>Apocrita</taxon>
        <taxon>Aculeata</taxon>
        <taxon>Formicoidea</taxon>
        <taxon>Formicidae</taxon>
        <taxon>Formicinae</taxon>
        <taxon>Lasius</taxon>
        <taxon>Lasius</taxon>
    </lineage>
</organism>
<accession>A0A0J7JTZ0</accession>